<dbReference type="Gramene" id="CML165CT">
    <property type="protein sequence ID" value="CML165CT"/>
    <property type="gene ID" value="CML165C"/>
</dbReference>
<dbReference type="HOGENOM" id="CLU_1818563_0_0_1"/>
<protein>
    <submittedName>
        <fullName evidence="1">Uncharacterized protein</fullName>
    </submittedName>
</protein>
<proteinExistence type="predicted"/>
<keyword evidence="2" id="KW-1185">Reference proteome</keyword>
<accession>M1VDE2</accession>
<dbReference type="AlphaFoldDB" id="M1VDE2"/>
<sequence>MGSRTPATGTALFDSVLRLAREKSLAKWPDTEIRKAVSWALLAANEAGRTGSEHGYPELDALLRAWLEENPSWQSEFLERLHTVLCDPNVSHACAQPPRSRQTSNSFEEYASNLCVTLLATRLSKNVLNNQVSLVLDPSHIK</sequence>
<name>M1VDE2_CYAM1</name>
<evidence type="ECO:0000313" key="2">
    <source>
        <dbReference type="Proteomes" id="UP000007014"/>
    </source>
</evidence>
<dbReference type="GeneID" id="16994585"/>
<reference evidence="1 2" key="2">
    <citation type="journal article" date="2007" name="BMC Biol.">
        <title>A 100%-complete sequence reveals unusually simple genomic features in the hot-spring red alga Cyanidioschyzon merolae.</title>
        <authorList>
            <person name="Nozaki H."/>
            <person name="Takano H."/>
            <person name="Misumi O."/>
            <person name="Terasawa K."/>
            <person name="Matsuzaki M."/>
            <person name="Maruyama S."/>
            <person name="Nishida K."/>
            <person name="Yagisawa F."/>
            <person name="Yoshida Y."/>
            <person name="Fujiwara T."/>
            <person name="Takio S."/>
            <person name="Tamura K."/>
            <person name="Chung S.J."/>
            <person name="Nakamura S."/>
            <person name="Kuroiwa H."/>
            <person name="Tanaka K."/>
            <person name="Sato N."/>
            <person name="Kuroiwa T."/>
        </authorList>
    </citation>
    <scope>NUCLEOTIDE SEQUENCE [LARGE SCALE GENOMIC DNA]</scope>
    <source>
        <strain evidence="1 2">10D</strain>
    </source>
</reference>
<dbReference type="KEGG" id="cme:CYME_CML165C"/>
<dbReference type="Proteomes" id="UP000007014">
    <property type="component" value="Chromosome 12"/>
</dbReference>
<dbReference type="EMBL" id="AP006494">
    <property type="protein sequence ID" value="BAM80767.1"/>
    <property type="molecule type" value="Genomic_DNA"/>
</dbReference>
<gene>
    <name evidence="1" type="ORF">CYME_CML165C</name>
</gene>
<evidence type="ECO:0000313" key="1">
    <source>
        <dbReference type="EMBL" id="BAM80767.1"/>
    </source>
</evidence>
<reference evidence="1 2" key="1">
    <citation type="journal article" date="2004" name="Nature">
        <title>Genome sequence of the ultrasmall unicellular red alga Cyanidioschyzon merolae 10D.</title>
        <authorList>
            <person name="Matsuzaki M."/>
            <person name="Misumi O."/>
            <person name="Shin-i T."/>
            <person name="Maruyama S."/>
            <person name="Takahara M."/>
            <person name="Miyagishima S."/>
            <person name="Mori T."/>
            <person name="Nishida K."/>
            <person name="Yagisawa F."/>
            <person name="Nishida K."/>
            <person name="Yoshida Y."/>
            <person name="Nishimura Y."/>
            <person name="Nakao S."/>
            <person name="Kobayashi T."/>
            <person name="Momoyama Y."/>
            <person name="Higashiyama T."/>
            <person name="Minoda A."/>
            <person name="Sano M."/>
            <person name="Nomoto H."/>
            <person name="Oishi K."/>
            <person name="Hayashi H."/>
            <person name="Ohta F."/>
            <person name="Nishizaka S."/>
            <person name="Haga S."/>
            <person name="Miura S."/>
            <person name="Morishita T."/>
            <person name="Kabeya Y."/>
            <person name="Terasawa K."/>
            <person name="Suzuki Y."/>
            <person name="Ishii Y."/>
            <person name="Asakawa S."/>
            <person name="Takano H."/>
            <person name="Ohta N."/>
            <person name="Kuroiwa H."/>
            <person name="Tanaka K."/>
            <person name="Shimizu N."/>
            <person name="Sugano S."/>
            <person name="Sato N."/>
            <person name="Nozaki H."/>
            <person name="Ogasawara N."/>
            <person name="Kohara Y."/>
            <person name="Kuroiwa T."/>
        </authorList>
    </citation>
    <scope>NUCLEOTIDE SEQUENCE [LARGE SCALE GENOMIC DNA]</scope>
    <source>
        <strain evidence="1 2">10D</strain>
    </source>
</reference>
<dbReference type="RefSeq" id="XP_005536803.1">
    <property type="nucleotide sequence ID" value="XM_005536746.1"/>
</dbReference>
<organism evidence="1 2">
    <name type="scientific">Cyanidioschyzon merolae (strain NIES-3377 / 10D)</name>
    <name type="common">Unicellular red alga</name>
    <dbReference type="NCBI Taxonomy" id="280699"/>
    <lineage>
        <taxon>Eukaryota</taxon>
        <taxon>Rhodophyta</taxon>
        <taxon>Bangiophyceae</taxon>
        <taxon>Cyanidiales</taxon>
        <taxon>Cyanidiaceae</taxon>
        <taxon>Cyanidioschyzon</taxon>
    </lineage>
</organism>